<organism evidence="1 2">
    <name type="scientific">Sporosarcina newyorkensis 2681</name>
    <dbReference type="NCBI Taxonomy" id="1027292"/>
    <lineage>
        <taxon>Bacteria</taxon>
        <taxon>Bacillati</taxon>
        <taxon>Bacillota</taxon>
        <taxon>Bacilli</taxon>
        <taxon>Bacillales</taxon>
        <taxon>Caryophanaceae</taxon>
        <taxon>Sporosarcina</taxon>
    </lineage>
</organism>
<reference evidence="1 2" key="1">
    <citation type="submission" date="2011-04" db="EMBL/GenBank/DDBJ databases">
        <authorList>
            <person name="Muzny D."/>
            <person name="Qin X."/>
            <person name="Deng J."/>
            <person name="Jiang H."/>
            <person name="Liu Y."/>
            <person name="Qu J."/>
            <person name="Song X.-Z."/>
            <person name="Zhang L."/>
            <person name="Thornton R."/>
            <person name="Coyle M."/>
            <person name="Francisco L."/>
            <person name="Jackson L."/>
            <person name="Javaid M."/>
            <person name="Korchina V."/>
            <person name="Kovar C."/>
            <person name="Mata R."/>
            <person name="Mathew T."/>
            <person name="Ngo R."/>
            <person name="Nguyen L."/>
            <person name="Nguyen N."/>
            <person name="Okwuonu G."/>
            <person name="Ongeri F."/>
            <person name="Pham C."/>
            <person name="Simmons D."/>
            <person name="Wilczek-Boney K."/>
            <person name="Hale W."/>
            <person name="Jakkamsetti A."/>
            <person name="Pham P."/>
            <person name="Ruth R."/>
            <person name="San Lucas F."/>
            <person name="Warren J."/>
            <person name="Zhang J."/>
            <person name="Zhao Z."/>
            <person name="Zhou C."/>
            <person name="Zhu D."/>
            <person name="Lee S."/>
            <person name="Bess C."/>
            <person name="Blankenburg K."/>
            <person name="Forbes L."/>
            <person name="Fu Q."/>
            <person name="Gubbala S."/>
            <person name="Hirani K."/>
            <person name="Jayaseelan J.C."/>
            <person name="Lara F."/>
            <person name="Munidasa M."/>
            <person name="Palculict T."/>
            <person name="Patil S."/>
            <person name="Pu L.-L."/>
            <person name="Saada N."/>
            <person name="Tang L."/>
            <person name="Weissenberger G."/>
            <person name="Zhu Y."/>
            <person name="Hemphill L."/>
            <person name="Shang Y."/>
            <person name="Youmans B."/>
            <person name="Ayvaz T."/>
            <person name="Ross M."/>
            <person name="Santibanez J."/>
            <person name="Aqrawi P."/>
            <person name="Gross S."/>
            <person name="Joshi V."/>
            <person name="Fowler G."/>
            <person name="Nazareth L."/>
            <person name="Reid J."/>
            <person name="Worley K."/>
            <person name="Petrosino J."/>
            <person name="Highlander S."/>
            <person name="Gibbs R."/>
        </authorList>
    </citation>
    <scope>NUCLEOTIDE SEQUENCE [LARGE SCALE GENOMIC DNA]</scope>
    <source>
        <strain evidence="1 2">2681</strain>
    </source>
</reference>
<dbReference type="HOGENOM" id="CLU_3084875_0_0_9"/>
<gene>
    <name evidence="1" type="ORF">HMPREF9372_0137</name>
</gene>
<sequence length="52" mass="6071">MSRKKVFYFIHNLSGHLPFYIHYLRINNEKVSFGPMGMLTIIHPILIIAEIG</sequence>
<dbReference type="Proteomes" id="UP000005316">
    <property type="component" value="Unassembled WGS sequence"/>
</dbReference>
<dbReference type="AlphaFoldDB" id="F9DMV7"/>
<dbReference type="EMBL" id="AFPZ01000008">
    <property type="protein sequence ID" value="EGQ27802.1"/>
    <property type="molecule type" value="Genomic_DNA"/>
</dbReference>
<proteinExistence type="predicted"/>
<name>F9DMV7_9BACL</name>
<accession>F9DMV7</accession>
<evidence type="ECO:0000313" key="1">
    <source>
        <dbReference type="EMBL" id="EGQ27802.1"/>
    </source>
</evidence>
<evidence type="ECO:0000313" key="2">
    <source>
        <dbReference type="Proteomes" id="UP000005316"/>
    </source>
</evidence>
<protein>
    <submittedName>
        <fullName evidence="1">Uncharacterized protein</fullName>
    </submittedName>
</protein>
<comment type="caution">
    <text evidence="1">The sequence shown here is derived from an EMBL/GenBank/DDBJ whole genome shotgun (WGS) entry which is preliminary data.</text>
</comment>